<keyword evidence="9" id="KW-0807">Transducer</keyword>
<sequence length="336" mass="39190">MPVLKRNSSSMATHQSFVEPKVQISGVDYAIFDIISVIKYMRKWDIKSTGFLVEQSIRKMALFENVFVVVNLVVGISTIIAYAVPAKNDKEFFLVLVMFEKFFPEFEAPLSFLYRVSSFVLLPVLAPIHMVMYFSGHSRAQFHMLVKCLENLNYGYDKLDLLDSLYDKEYQEEITRRLTFCIERHIRIYSANRRVLKALHNYIVLYSICTVLFGAGLVAYGFSTGLQRNYQHLIPLGTTFILIFMHGIWMGQAMENVTSQMFEALRQTDWYYWNNKNRKIYLMLLLNGGKAFKLKYSEKVSINYELGLSIMRSIFSSITVLARFKNNYDLPRNEIK</sequence>
<evidence type="ECO:0000256" key="9">
    <source>
        <dbReference type="ARBA" id="ARBA00023224"/>
    </source>
</evidence>
<dbReference type="PANTHER" id="PTHR21137:SF35">
    <property type="entry name" value="ODORANT RECEPTOR 19A-RELATED"/>
    <property type="match status" value="1"/>
</dbReference>
<dbReference type="Pfam" id="PF02949">
    <property type="entry name" value="7tm_6"/>
    <property type="match status" value="1"/>
</dbReference>
<reference evidence="11" key="1">
    <citation type="journal article" date="2023" name="G3 (Bethesda)">
        <title>Whole genome assemblies of Zophobas morio and Tenebrio molitor.</title>
        <authorList>
            <person name="Kaur S."/>
            <person name="Stinson S.A."/>
            <person name="diCenzo G.C."/>
        </authorList>
    </citation>
    <scope>NUCLEOTIDE SEQUENCE</scope>
    <source>
        <strain evidence="11">QUZm001</strain>
    </source>
</reference>
<feature type="transmembrane region" description="Helical" evidence="10">
    <location>
        <begin position="112"/>
        <end position="134"/>
    </location>
</feature>
<evidence type="ECO:0000313" key="11">
    <source>
        <dbReference type="EMBL" id="KAJ3664061.1"/>
    </source>
</evidence>
<accession>A0AA38J107</accession>
<dbReference type="Proteomes" id="UP001168821">
    <property type="component" value="Unassembled WGS sequence"/>
</dbReference>
<keyword evidence="6 10" id="KW-1133">Transmembrane helix</keyword>
<dbReference type="EMBL" id="JALNTZ010000002">
    <property type="protein sequence ID" value="KAJ3664061.1"/>
    <property type="molecule type" value="Genomic_DNA"/>
</dbReference>
<dbReference type="GO" id="GO:0005549">
    <property type="term" value="F:odorant binding"/>
    <property type="evidence" value="ECO:0007669"/>
    <property type="project" value="InterPro"/>
</dbReference>
<keyword evidence="5" id="KW-0552">Olfaction</keyword>
<proteinExistence type="predicted"/>
<name>A0AA38J107_9CUCU</name>
<evidence type="ECO:0000256" key="6">
    <source>
        <dbReference type="ARBA" id="ARBA00022989"/>
    </source>
</evidence>
<keyword evidence="3" id="KW-0716">Sensory transduction</keyword>
<evidence type="ECO:0000256" key="8">
    <source>
        <dbReference type="ARBA" id="ARBA00023170"/>
    </source>
</evidence>
<keyword evidence="7 10" id="KW-0472">Membrane</keyword>
<organism evidence="11 12">
    <name type="scientific">Zophobas morio</name>
    <dbReference type="NCBI Taxonomy" id="2755281"/>
    <lineage>
        <taxon>Eukaryota</taxon>
        <taxon>Metazoa</taxon>
        <taxon>Ecdysozoa</taxon>
        <taxon>Arthropoda</taxon>
        <taxon>Hexapoda</taxon>
        <taxon>Insecta</taxon>
        <taxon>Pterygota</taxon>
        <taxon>Neoptera</taxon>
        <taxon>Endopterygota</taxon>
        <taxon>Coleoptera</taxon>
        <taxon>Polyphaga</taxon>
        <taxon>Cucujiformia</taxon>
        <taxon>Tenebrionidae</taxon>
        <taxon>Zophobas</taxon>
    </lineage>
</organism>
<evidence type="ECO:0000256" key="7">
    <source>
        <dbReference type="ARBA" id="ARBA00023136"/>
    </source>
</evidence>
<evidence type="ECO:0000256" key="5">
    <source>
        <dbReference type="ARBA" id="ARBA00022725"/>
    </source>
</evidence>
<evidence type="ECO:0000313" key="12">
    <source>
        <dbReference type="Proteomes" id="UP001168821"/>
    </source>
</evidence>
<evidence type="ECO:0000256" key="3">
    <source>
        <dbReference type="ARBA" id="ARBA00022606"/>
    </source>
</evidence>
<dbReference type="GO" id="GO:0004984">
    <property type="term" value="F:olfactory receptor activity"/>
    <property type="evidence" value="ECO:0007669"/>
    <property type="project" value="InterPro"/>
</dbReference>
<keyword evidence="4 10" id="KW-0812">Transmembrane</keyword>
<gene>
    <name evidence="11" type="ORF">Zmor_008266</name>
</gene>
<feature type="transmembrane region" description="Helical" evidence="10">
    <location>
        <begin position="234"/>
        <end position="251"/>
    </location>
</feature>
<protein>
    <recommendedName>
        <fullName evidence="13">Odorant receptor</fullName>
    </recommendedName>
</protein>
<keyword evidence="8" id="KW-0675">Receptor</keyword>
<dbReference type="PANTHER" id="PTHR21137">
    <property type="entry name" value="ODORANT RECEPTOR"/>
    <property type="match status" value="1"/>
</dbReference>
<dbReference type="GO" id="GO:0005886">
    <property type="term" value="C:plasma membrane"/>
    <property type="evidence" value="ECO:0007669"/>
    <property type="project" value="UniProtKB-SubCell"/>
</dbReference>
<comment type="subcellular location">
    <subcellularLocation>
        <location evidence="1">Cell membrane</location>
        <topology evidence="1">Multi-pass membrane protein</topology>
    </subcellularLocation>
</comment>
<feature type="transmembrane region" description="Helical" evidence="10">
    <location>
        <begin position="62"/>
        <end position="84"/>
    </location>
</feature>
<dbReference type="InterPro" id="IPR004117">
    <property type="entry name" value="7tm6_olfct_rcpt"/>
</dbReference>
<feature type="transmembrane region" description="Helical" evidence="10">
    <location>
        <begin position="203"/>
        <end position="222"/>
    </location>
</feature>
<evidence type="ECO:0008006" key="13">
    <source>
        <dbReference type="Google" id="ProtNLM"/>
    </source>
</evidence>
<dbReference type="GO" id="GO:0007165">
    <property type="term" value="P:signal transduction"/>
    <property type="evidence" value="ECO:0007669"/>
    <property type="project" value="UniProtKB-KW"/>
</dbReference>
<evidence type="ECO:0000256" key="4">
    <source>
        <dbReference type="ARBA" id="ARBA00022692"/>
    </source>
</evidence>
<evidence type="ECO:0000256" key="2">
    <source>
        <dbReference type="ARBA" id="ARBA00022475"/>
    </source>
</evidence>
<evidence type="ECO:0000256" key="10">
    <source>
        <dbReference type="SAM" id="Phobius"/>
    </source>
</evidence>
<dbReference type="AlphaFoldDB" id="A0AA38J107"/>
<keyword evidence="12" id="KW-1185">Reference proteome</keyword>
<comment type="caution">
    <text evidence="11">The sequence shown here is derived from an EMBL/GenBank/DDBJ whole genome shotgun (WGS) entry which is preliminary data.</text>
</comment>
<keyword evidence="2" id="KW-1003">Cell membrane</keyword>
<evidence type="ECO:0000256" key="1">
    <source>
        <dbReference type="ARBA" id="ARBA00004651"/>
    </source>
</evidence>